<dbReference type="Proteomes" id="UP000321571">
    <property type="component" value="Unassembled WGS sequence"/>
</dbReference>
<sequence length="274" mass="29940">MTVPALELHDGTSIPQLGFGVFQVPPEDTEKVTAQALEAGYRHIDTARAYRNERGVGAAIAASGLPRDDVFVTTKLWNDDQGADSAERAFDASLERLGLDVVDLYLIHWPAPQRDLYVDTWKVFEKLRADGRVRSIGVSNFRLEDLQRLLDLGLSVPSVNQIELHPYLTQHDLREFHAAHEIATEAWSPLAQGAVLDDPVIVDVAKSHDATAAQVVLAWHLALGNVVIPKSVTPERIAENFGATSLTLDDSEVEAITALDRGERTGPDPAVFPG</sequence>
<dbReference type="RefSeq" id="WP_147684626.1">
    <property type="nucleotide sequence ID" value="NZ_VDUX01000002.1"/>
</dbReference>
<gene>
    <name evidence="8" type="ORF">FHP06_05650</name>
</gene>
<comment type="similarity">
    <text evidence="1">Belongs to the aldo/keto reductase family.</text>
</comment>
<dbReference type="PRINTS" id="PR00069">
    <property type="entry name" value="ALDKETRDTASE"/>
</dbReference>
<feature type="site" description="Lowers pKa of active site Tyr" evidence="6">
    <location>
        <position position="75"/>
    </location>
</feature>
<reference evidence="8 9" key="1">
    <citation type="submission" date="2019-06" db="EMBL/GenBank/DDBJ databases">
        <title>Aeromicrobium sp. nov., isolated from a maize field.</title>
        <authorList>
            <person name="Lin S.-Y."/>
            <person name="Tsai C.-F."/>
            <person name="Young C.-C."/>
        </authorList>
    </citation>
    <scope>NUCLEOTIDE SEQUENCE [LARGE SCALE GENOMIC DNA]</scope>
    <source>
        <strain evidence="8 9">CC-CFT486</strain>
    </source>
</reference>
<dbReference type="PROSITE" id="PS00062">
    <property type="entry name" value="ALDOKETO_REDUCTASE_2"/>
    <property type="match status" value="1"/>
</dbReference>
<evidence type="ECO:0000256" key="2">
    <source>
        <dbReference type="ARBA" id="ARBA00022857"/>
    </source>
</evidence>
<dbReference type="InterPro" id="IPR023210">
    <property type="entry name" value="NADP_OxRdtase_dom"/>
</dbReference>
<dbReference type="PROSITE" id="PS00798">
    <property type="entry name" value="ALDOKETO_REDUCTASE_1"/>
    <property type="match status" value="1"/>
</dbReference>
<dbReference type="AlphaFoldDB" id="A0A5C8NK05"/>
<feature type="binding site" evidence="5">
    <location>
        <position position="108"/>
    </location>
    <ligand>
        <name>substrate</name>
    </ligand>
</feature>
<dbReference type="Pfam" id="PF00248">
    <property type="entry name" value="Aldo_ket_red"/>
    <property type="match status" value="1"/>
</dbReference>
<dbReference type="GO" id="GO:0016616">
    <property type="term" value="F:oxidoreductase activity, acting on the CH-OH group of donors, NAD or NADP as acceptor"/>
    <property type="evidence" value="ECO:0007669"/>
    <property type="project" value="UniProtKB-ARBA"/>
</dbReference>
<evidence type="ECO:0000256" key="4">
    <source>
        <dbReference type="PIRSR" id="PIRSR000097-1"/>
    </source>
</evidence>
<accession>A0A5C8NK05</accession>
<dbReference type="EMBL" id="VDUX01000002">
    <property type="protein sequence ID" value="TXL62184.1"/>
    <property type="molecule type" value="Genomic_DNA"/>
</dbReference>
<evidence type="ECO:0000256" key="3">
    <source>
        <dbReference type="ARBA" id="ARBA00023002"/>
    </source>
</evidence>
<dbReference type="OrthoDB" id="9804790at2"/>
<dbReference type="PROSITE" id="PS00063">
    <property type="entry name" value="ALDOKETO_REDUCTASE_3"/>
    <property type="match status" value="1"/>
</dbReference>
<dbReference type="PANTHER" id="PTHR43827">
    <property type="entry name" value="2,5-DIKETO-D-GLUCONIC ACID REDUCTASE"/>
    <property type="match status" value="1"/>
</dbReference>
<evidence type="ECO:0000256" key="1">
    <source>
        <dbReference type="ARBA" id="ARBA00007905"/>
    </source>
</evidence>
<comment type="caution">
    <text evidence="8">The sequence shown here is derived from an EMBL/GenBank/DDBJ whole genome shotgun (WGS) entry which is preliminary data.</text>
</comment>
<organism evidence="8 9">
    <name type="scientific">Aeromicrobium terrae</name>
    <dbReference type="NCBI Taxonomy" id="2498846"/>
    <lineage>
        <taxon>Bacteria</taxon>
        <taxon>Bacillati</taxon>
        <taxon>Actinomycetota</taxon>
        <taxon>Actinomycetes</taxon>
        <taxon>Propionibacteriales</taxon>
        <taxon>Nocardioidaceae</taxon>
        <taxon>Aeromicrobium</taxon>
    </lineage>
</organism>
<feature type="active site" description="Proton donor" evidence="4">
    <location>
        <position position="50"/>
    </location>
</feature>
<keyword evidence="3" id="KW-0560">Oxidoreductase</keyword>
<dbReference type="Gene3D" id="3.20.20.100">
    <property type="entry name" value="NADP-dependent oxidoreductase domain"/>
    <property type="match status" value="1"/>
</dbReference>
<feature type="domain" description="NADP-dependent oxidoreductase" evidence="7">
    <location>
        <begin position="23"/>
        <end position="260"/>
    </location>
</feature>
<dbReference type="InterPro" id="IPR018170">
    <property type="entry name" value="Aldo/ket_reductase_CS"/>
</dbReference>
<evidence type="ECO:0000313" key="8">
    <source>
        <dbReference type="EMBL" id="TXL62184.1"/>
    </source>
</evidence>
<keyword evidence="9" id="KW-1185">Reference proteome</keyword>
<name>A0A5C8NK05_9ACTN</name>
<keyword evidence="2" id="KW-0521">NADP</keyword>
<evidence type="ECO:0000313" key="9">
    <source>
        <dbReference type="Proteomes" id="UP000321571"/>
    </source>
</evidence>
<proteinExistence type="inferred from homology"/>
<dbReference type="PIRSF" id="PIRSF000097">
    <property type="entry name" value="AKR"/>
    <property type="match status" value="1"/>
</dbReference>
<dbReference type="InterPro" id="IPR020471">
    <property type="entry name" value="AKR"/>
</dbReference>
<dbReference type="PANTHER" id="PTHR43827:SF3">
    <property type="entry name" value="NADP-DEPENDENT OXIDOREDUCTASE DOMAIN-CONTAINING PROTEIN"/>
    <property type="match status" value="1"/>
</dbReference>
<evidence type="ECO:0000256" key="5">
    <source>
        <dbReference type="PIRSR" id="PIRSR000097-2"/>
    </source>
</evidence>
<dbReference type="FunFam" id="3.20.20.100:FF:000002">
    <property type="entry name" value="2,5-diketo-D-gluconic acid reductase A"/>
    <property type="match status" value="1"/>
</dbReference>
<dbReference type="SUPFAM" id="SSF51430">
    <property type="entry name" value="NAD(P)-linked oxidoreductase"/>
    <property type="match status" value="1"/>
</dbReference>
<dbReference type="InterPro" id="IPR036812">
    <property type="entry name" value="NAD(P)_OxRdtase_dom_sf"/>
</dbReference>
<protein>
    <submittedName>
        <fullName evidence="8">Aldo/keto reductase</fullName>
    </submittedName>
</protein>
<evidence type="ECO:0000256" key="6">
    <source>
        <dbReference type="PIRSR" id="PIRSR000097-3"/>
    </source>
</evidence>
<evidence type="ECO:0000259" key="7">
    <source>
        <dbReference type="Pfam" id="PF00248"/>
    </source>
</evidence>